<reference evidence="1" key="1">
    <citation type="submission" date="2024-03" db="EMBL/GenBank/DDBJ databases">
        <title>Whole genome sequecning of epiphytes from Marcgravia umbellata leaves.</title>
        <authorList>
            <person name="Kumar G."/>
            <person name="Savka M.A."/>
        </authorList>
    </citation>
    <scope>NUCLEOTIDE SEQUENCE</scope>
    <source>
        <strain evidence="1">RIT_BL5</strain>
    </source>
</reference>
<protein>
    <submittedName>
        <fullName evidence="1">Phage major capsid protein</fullName>
    </submittedName>
</protein>
<dbReference type="EMBL" id="JBBKAR010000056">
    <property type="protein sequence ID" value="MEJ8306656.1"/>
    <property type="molecule type" value="Genomic_DNA"/>
</dbReference>
<comment type="caution">
    <text evidence="1">The sequence shown here is derived from an EMBL/GenBank/DDBJ whole genome shotgun (WGS) entry which is preliminary data.</text>
</comment>
<organism evidence="1 2">
    <name type="scientific">Saccharibacillus sacchari</name>
    <dbReference type="NCBI Taxonomy" id="456493"/>
    <lineage>
        <taxon>Bacteria</taxon>
        <taxon>Bacillati</taxon>
        <taxon>Bacillota</taxon>
        <taxon>Bacilli</taxon>
        <taxon>Bacillales</taxon>
        <taxon>Paenibacillaceae</taxon>
        <taxon>Saccharibacillus</taxon>
    </lineage>
</organism>
<evidence type="ECO:0000313" key="2">
    <source>
        <dbReference type="Proteomes" id="UP001380953"/>
    </source>
</evidence>
<gene>
    <name evidence="1" type="ORF">WKI47_22325</name>
</gene>
<proteinExistence type="predicted"/>
<name>A0ACC6PIA2_9BACL</name>
<dbReference type="Proteomes" id="UP001380953">
    <property type="component" value="Unassembled WGS sequence"/>
</dbReference>
<sequence length="409" mass="44144">MKNLMELRQKLAAKKQEMRGMIEAAQGEKRGFTDEEETKYSSLEEEMRGLESEIKLEERAQAIAMGGAGSQRTPDDPNHEGEFRSFGDLVATYRTNPSDPRLNEYRELAMGANISGGIFVPPQYSDQLLQIATEFAVVRPRAVVIPADETSPDASINLPALDQGAGSNMYGGVEVKWIEEGGEKPKTDVNFRDLKLDPHEVAAHIVVTDKLLRNAPAIDSVVRRLFGQAIAAAEDQAFMFGNGVGKPHGALASPAATVVARKTAAVITYLDVVTMLAKAKLGGSLVWTASQSILPQLLTMKDDAGNLIFQPNIAVEIGGTLLGYPIRFTENAVALGGIGDLTLSDFGYYVIKDGAGIFIQASDAPLFTQNKTIIKAFWNVDGKPWVNGPFTLANGYQVSPFVKLGNPTA</sequence>
<accession>A0ACC6PIA2</accession>
<evidence type="ECO:0000313" key="1">
    <source>
        <dbReference type="EMBL" id="MEJ8306656.1"/>
    </source>
</evidence>
<keyword evidence="2" id="KW-1185">Reference proteome</keyword>